<dbReference type="AlphaFoldDB" id="A0A235EU64"/>
<proteinExistence type="predicted"/>
<sequence length="261" mass="29359">MKALILAAGQGTRLRPLTDDRPKCLVELAGKNLLERQATVLRRAGVQDLTVVSGYRADQIAARGFATHVNPRYASTNMVATLFSAADLMVDGQDLLICYGDIVYEGRVLSSLLAVDAPVTVMIDRQWLRYWRLRLDDPLTDAETLKLGPGGRLRELGKKPRDYGEIEGQYMGLIKIRADHVAKFKQVYASMDRAATYDGKDFDNMYMTSFIQYLIDHAWDVRVAETDNGWLEVDSVSDLQRYEAMAMDGSLKTFFNLMETA</sequence>
<organism evidence="5 6">
    <name type="scientific">Acidovorax kalamii</name>
    <dbReference type="NCBI Taxonomy" id="2004485"/>
    <lineage>
        <taxon>Bacteria</taxon>
        <taxon>Pseudomonadati</taxon>
        <taxon>Pseudomonadota</taxon>
        <taxon>Betaproteobacteria</taxon>
        <taxon>Burkholderiales</taxon>
        <taxon>Comamonadaceae</taxon>
        <taxon>Acidovorax</taxon>
    </lineage>
</organism>
<evidence type="ECO:0000313" key="6">
    <source>
        <dbReference type="Proteomes" id="UP000215441"/>
    </source>
</evidence>
<comment type="caution">
    <text evidence="5">The sequence shown here is derived from an EMBL/GenBank/DDBJ whole genome shotgun (WGS) entry which is preliminary data.</text>
</comment>
<dbReference type="Gene3D" id="3.90.550.10">
    <property type="entry name" value="Spore Coat Polysaccharide Biosynthesis Protein SpsA, Chain A"/>
    <property type="match status" value="1"/>
</dbReference>
<evidence type="ECO:0000259" key="4">
    <source>
        <dbReference type="Pfam" id="PF12804"/>
    </source>
</evidence>
<accession>A0A235EU64</accession>
<keyword evidence="2" id="KW-0548">Nucleotidyltransferase</keyword>
<dbReference type="GO" id="GO:0016779">
    <property type="term" value="F:nucleotidyltransferase activity"/>
    <property type="evidence" value="ECO:0007669"/>
    <property type="project" value="UniProtKB-KW"/>
</dbReference>
<dbReference type="InterPro" id="IPR025877">
    <property type="entry name" value="MobA-like_NTP_Trfase"/>
</dbReference>
<dbReference type="OrthoDB" id="9803871at2"/>
<dbReference type="PANTHER" id="PTHR43584">
    <property type="entry name" value="NUCLEOTIDYL TRANSFERASE"/>
    <property type="match status" value="1"/>
</dbReference>
<evidence type="ECO:0000256" key="1">
    <source>
        <dbReference type="ARBA" id="ARBA00022679"/>
    </source>
</evidence>
<dbReference type="Pfam" id="PF12804">
    <property type="entry name" value="NTP_transf_3"/>
    <property type="match status" value="1"/>
</dbReference>
<keyword evidence="3" id="KW-0460">Magnesium</keyword>
<dbReference type="EMBL" id="NOIG01000001">
    <property type="protein sequence ID" value="OYD52117.1"/>
    <property type="molecule type" value="Genomic_DNA"/>
</dbReference>
<name>A0A235EU64_9BURK</name>
<dbReference type="SUPFAM" id="SSF53448">
    <property type="entry name" value="Nucleotide-diphospho-sugar transferases"/>
    <property type="match status" value="1"/>
</dbReference>
<dbReference type="CDD" id="cd02523">
    <property type="entry name" value="PC_cytidylyltransferase"/>
    <property type="match status" value="1"/>
</dbReference>
<gene>
    <name evidence="5" type="ORF">CBY09_01090</name>
</gene>
<protein>
    <submittedName>
        <fullName evidence="5">Nucleotidyl transferase</fullName>
    </submittedName>
</protein>
<dbReference type="InterPro" id="IPR029044">
    <property type="entry name" value="Nucleotide-diphossugar_trans"/>
</dbReference>
<dbReference type="PANTHER" id="PTHR43584:SF8">
    <property type="entry name" value="N-ACETYLMURAMATE ALPHA-1-PHOSPHATE URIDYLYLTRANSFERASE"/>
    <property type="match status" value="1"/>
</dbReference>
<dbReference type="InterPro" id="IPR050065">
    <property type="entry name" value="GlmU-like"/>
</dbReference>
<evidence type="ECO:0000256" key="2">
    <source>
        <dbReference type="ARBA" id="ARBA00022695"/>
    </source>
</evidence>
<dbReference type="RefSeq" id="WP_094285522.1">
    <property type="nucleotide sequence ID" value="NZ_NOIG01000001.1"/>
</dbReference>
<keyword evidence="1 5" id="KW-0808">Transferase</keyword>
<feature type="domain" description="MobA-like NTP transferase" evidence="4">
    <location>
        <begin position="3"/>
        <end position="115"/>
    </location>
</feature>
<reference evidence="5 6" key="1">
    <citation type="submission" date="2017-07" db="EMBL/GenBank/DDBJ databases">
        <title>Acidovorax KNDSW TSA 6 genome sequence and assembly.</title>
        <authorList>
            <person name="Mayilraj S."/>
        </authorList>
    </citation>
    <scope>NUCLEOTIDE SEQUENCE [LARGE SCALE GENOMIC DNA]</scope>
    <source>
        <strain evidence="5 6">KNDSW-TSA6</strain>
    </source>
</reference>
<evidence type="ECO:0000256" key="3">
    <source>
        <dbReference type="ARBA" id="ARBA00022842"/>
    </source>
</evidence>
<dbReference type="Proteomes" id="UP000215441">
    <property type="component" value="Unassembled WGS sequence"/>
</dbReference>
<keyword evidence="6" id="KW-1185">Reference proteome</keyword>
<evidence type="ECO:0000313" key="5">
    <source>
        <dbReference type="EMBL" id="OYD52117.1"/>
    </source>
</evidence>